<name>E4TQH3_MARTH</name>
<proteinExistence type="predicted"/>
<sequence>MKKSKILILVITLTFPVILYLFLRSFGQNEFALPVFFENEEPVYCNDSLEMKGHLELVDLSSKNLVKLSEIYSDDYKVIHLPNVQDPEIQTLKNEINRILNTFDDVSLSIVSFQPLFSKDVDQIEAESFLLADRANTYLFSPDDKDFFVNCLYAFPTDEWDGKHPSEETLSIDHTLVLLDDENKIRGYYDGYETKEVDRLILEIRVLLSNK</sequence>
<evidence type="ECO:0000313" key="2">
    <source>
        <dbReference type="EMBL" id="ADR23666.1"/>
    </source>
</evidence>
<dbReference type="OrthoDB" id="982604at2"/>
<keyword evidence="1" id="KW-0812">Transmembrane</keyword>
<dbReference type="HOGENOM" id="CLU_050131_2_0_10"/>
<gene>
    <name evidence="2" type="ordered locus">Ftrac_3699</name>
</gene>
<dbReference type="RefSeq" id="WP_013455808.1">
    <property type="nucleotide sequence ID" value="NC_014759.1"/>
</dbReference>
<accession>E4TQH3</accession>
<keyword evidence="3" id="KW-1185">Reference proteome</keyword>
<dbReference type="KEGG" id="mtt:Ftrac_3699"/>
<protein>
    <recommendedName>
        <fullName evidence="4">SCO family protein</fullName>
    </recommendedName>
</protein>
<evidence type="ECO:0000256" key="1">
    <source>
        <dbReference type="SAM" id="Phobius"/>
    </source>
</evidence>
<keyword evidence="1" id="KW-0472">Membrane</keyword>
<organism evidence="2 3">
    <name type="scientific">Marivirga tractuosa (strain ATCC 23168 / DSM 4126 / NBRC 15989 / NCIMB 1408 / VKM B-1430 / H-43)</name>
    <name type="common">Microscilla tractuosa</name>
    <name type="synonym">Flexibacter tractuosus</name>
    <dbReference type="NCBI Taxonomy" id="643867"/>
    <lineage>
        <taxon>Bacteria</taxon>
        <taxon>Pseudomonadati</taxon>
        <taxon>Bacteroidota</taxon>
        <taxon>Cytophagia</taxon>
        <taxon>Cytophagales</taxon>
        <taxon>Marivirgaceae</taxon>
        <taxon>Marivirga</taxon>
    </lineage>
</organism>
<evidence type="ECO:0000313" key="3">
    <source>
        <dbReference type="Proteomes" id="UP000008720"/>
    </source>
</evidence>
<keyword evidence="1" id="KW-1133">Transmembrane helix</keyword>
<evidence type="ECO:0008006" key="4">
    <source>
        <dbReference type="Google" id="ProtNLM"/>
    </source>
</evidence>
<dbReference type="Proteomes" id="UP000008720">
    <property type="component" value="Chromosome"/>
</dbReference>
<dbReference type="EMBL" id="CP002349">
    <property type="protein sequence ID" value="ADR23666.1"/>
    <property type="molecule type" value="Genomic_DNA"/>
</dbReference>
<dbReference type="AlphaFoldDB" id="E4TQH3"/>
<dbReference type="eggNOG" id="COG1999">
    <property type="taxonomic scope" value="Bacteria"/>
</dbReference>
<feature type="transmembrane region" description="Helical" evidence="1">
    <location>
        <begin position="6"/>
        <end position="23"/>
    </location>
</feature>
<dbReference type="STRING" id="643867.Ftrac_3699"/>
<reference evidence="2 3" key="1">
    <citation type="journal article" date="2011" name="Stand. Genomic Sci.">
        <title>Complete genome sequence of Marivirga tractuosa type strain (H-43).</title>
        <authorList>
            <person name="Pagani I."/>
            <person name="Chertkov O."/>
            <person name="Lapidus A."/>
            <person name="Lucas S."/>
            <person name="Del Rio T.G."/>
            <person name="Tice H."/>
            <person name="Copeland A."/>
            <person name="Cheng J.F."/>
            <person name="Nolan M."/>
            <person name="Saunders E."/>
            <person name="Pitluck S."/>
            <person name="Held B."/>
            <person name="Goodwin L."/>
            <person name="Liolios K."/>
            <person name="Ovchinikova G."/>
            <person name="Ivanova N."/>
            <person name="Mavromatis K."/>
            <person name="Pati A."/>
            <person name="Chen A."/>
            <person name="Palaniappan K."/>
            <person name="Land M."/>
            <person name="Hauser L."/>
            <person name="Jeffries C.D."/>
            <person name="Detter J.C."/>
            <person name="Han C."/>
            <person name="Tapia R."/>
            <person name="Ngatchou-Djao O.D."/>
            <person name="Rohde M."/>
            <person name="Goker M."/>
            <person name="Spring S."/>
            <person name="Sikorski J."/>
            <person name="Woyke T."/>
            <person name="Bristow J."/>
            <person name="Eisen J.A."/>
            <person name="Markowitz V."/>
            <person name="Hugenholtz P."/>
            <person name="Klenk H.P."/>
            <person name="Kyrpides N.C."/>
        </authorList>
    </citation>
    <scope>NUCLEOTIDE SEQUENCE [LARGE SCALE GENOMIC DNA]</scope>
    <source>
        <strain evidence="3">ATCC 23168 / DSM 4126 / NBRC 15989 / NCIMB 1408 / VKM B-1430 / H-43</strain>
    </source>
</reference>